<dbReference type="PROSITE" id="PS50225">
    <property type="entry name" value="SOCS"/>
    <property type="match status" value="1"/>
</dbReference>
<name>A0A8J2RRQ7_9CRUS</name>
<organism evidence="10 11">
    <name type="scientific">Daphnia galeata</name>
    <dbReference type="NCBI Taxonomy" id="27404"/>
    <lineage>
        <taxon>Eukaryota</taxon>
        <taxon>Metazoa</taxon>
        <taxon>Ecdysozoa</taxon>
        <taxon>Arthropoda</taxon>
        <taxon>Crustacea</taxon>
        <taxon>Branchiopoda</taxon>
        <taxon>Diplostraca</taxon>
        <taxon>Cladocera</taxon>
        <taxon>Anomopoda</taxon>
        <taxon>Daphniidae</taxon>
        <taxon>Daphnia</taxon>
    </lineage>
</organism>
<comment type="similarity">
    <text evidence="2">Belongs to the small GTPase superfamily. Rab family.</text>
</comment>
<dbReference type="SMART" id="SM00253">
    <property type="entry name" value="SOCS"/>
    <property type="match status" value="1"/>
</dbReference>
<dbReference type="GO" id="GO:0005525">
    <property type="term" value="F:GTP binding"/>
    <property type="evidence" value="ECO:0007669"/>
    <property type="project" value="UniProtKB-KW"/>
</dbReference>
<dbReference type="SMART" id="SM00175">
    <property type="entry name" value="RAB"/>
    <property type="match status" value="1"/>
</dbReference>
<dbReference type="PRINTS" id="PR00449">
    <property type="entry name" value="RASTRNSFRMNG"/>
</dbReference>
<dbReference type="Proteomes" id="UP000789390">
    <property type="component" value="Unassembled WGS sequence"/>
</dbReference>
<dbReference type="PANTHER" id="PTHR47980">
    <property type="entry name" value="LD44762P"/>
    <property type="match status" value="1"/>
</dbReference>
<dbReference type="Pfam" id="PF00071">
    <property type="entry name" value="Ras"/>
    <property type="match status" value="1"/>
</dbReference>
<keyword evidence="4" id="KW-0547">Nucleotide-binding</keyword>
<keyword evidence="8" id="KW-0636">Prenylation</keyword>
<evidence type="ECO:0000313" key="11">
    <source>
        <dbReference type="Proteomes" id="UP000789390"/>
    </source>
</evidence>
<dbReference type="PROSITE" id="PS51421">
    <property type="entry name" value="RAS"/>
    <property type="match status" value="1"/>
</dbReference>
<evidence type="ECO:0000313" key="10">
    <source>
        <dbReference type="EMBL" id="CAH0106805.1"/>
    </source>
</evidence>
<dbReference type="InterPro" id="IPR001806">
    <property type="entry name" value="Small_GTPase"/>
</dbReference>
<dbReference type="SMART" id="SM00173">
    <property type="entry name" value="RAS"/>
    <property type="match status" value="1"/>
</dbReference>
<evidence type="ECO:0000256" key="2">
    <source>
        <dbReference type="ARBA" id="ARBA00006270"/>
    </source>
</evidence>
<keyword evidence="7" id="KW-0564">Palmitate</keyword>
<dbReference type="SMART" id="SM00174">
    <property type="entry name" value="RHO"/>
    <property type="match status" value="1"/>
</dbReference>
<dbReference type="FunFam" id="3.40.50.300:FF:001149">
    <property type="entry name" value="Rab40, isoform A"/>
    <property type="match status" value="1"/>
</dbReference>
<dbReference type="InterPro" id="IPR036036">
    <property type="entry name" value="SOCS_box-like_dom_sf"/>
</dbReference>
<dbReference type="OrthoDB" id="6339763at2759"/>
<dbReference type="Pfam" id="PF07525">
    <property type="entry name" value="SOCS_box"/>
    <property type="match status" value="1"/>
</dbReference>
<gene>
    <name evidence="10" type="ORF">DGAL_LOCUS9965</name>
</gene>
<comment type="caution">
    <text evidence="10">The sequence shown here is derived from an EMBL/GenBank/DDBJ whole genome shotgun (WGS) entry which is preliminary data.</text>
</comment>
<dbReference type="AlphaFoldDB" id="A0A8J2RRQ7"/>
<evidence type="ECO:0000256" key="5">
    <source>
        <dbReference type="ARBA" id="ARBA00022842"/>
    </source>
</evidence>
<dbReference type="GO" id="GO:0046872">
    <property type="term" value="F:metal ion binding"/>
    <property type="evidence" value="ECO:0007669"/>
    <property type="project" value="UniProtKB-KW"/>
</dbReference>
<dbReference type="SUPFAM" id="SSF158235">
    <property type="entry name" value="SOCS box-like"/>
    <property type="match status" value="1"/>
</dbReference>
<proteinExistence type="inferred from homology"/>
<dbReference type="GO" id="GO:0035556">
    <property type="term" value="P:intracellular signal transduction"/>
    <property type="evidence" value="ECO:0007669"/>
    <property type="project" value="InterPro"/>
</dbReference>
<dbReference type="SUPFAM" id="SSF52540">
    <property type="entry name" value="P-loop containing nucleoside triphosphate hydrolases"/>
    <property type="match status" value="1"/>
</dbReference>
<evidence type="ECO:0000256" key="7">
    <source>
        <dbReference type="ARBA" id="ARBA00023139"/>
    </source>
</evidence>
<evidence type="ECO:0000259" key="9">
    <source>
        <dbReference type="PROSITE" id="PS50225"/>
    </source>
</evidence>
<evidence type="ECO:0000256" key="4">
    <source>
        <dbReference type="ARBA" id="ARBA00022741"/>
    </source>
</evidence>
<keyword evidence="11" id="KW-1185">Reference proteome</keyword>
<dbReference type="Gene3D" id="3.40.50.300">
    <property type="entry name" value="P-loop containing nucleotide triphosphate hydrolases"/>
    <property type="match status" value="1"/>
</dbReference>
<keyword evidence="6" id="KW-0342">GTP-binding</keyword>
<dbReference type="Gene3D" id="1.10.750.20">
    <property type="entry name" value="SOCS box"/>
    <property type="match status" value="1"/>
</dbReference>
<dbReference type="GO" id="GO:0003924">
    <property type="term" value="F:GTPase activity"/>
    <property type="evidence" value="ECO:0007669"/>
    <property type="project" value="InterPro"/>
</dbReference>
<evidence type="ECO:0000256" key="1">
    <source>
        <dbReference type="ARBA" id="ARBA00001946"/>
    </source>
</evidence>
<keyword evidence="7" id="KW-0449">Lipoprotein</keyword>
<sequence length="340" mass="38049">MVHIRVQGETIGAFPVSDLPLPLVESAEAATPSAVSDLVEVVSTSRLKRSRQSASLLPVPRPIPTNEAINPILAPQLSAKPYDYLLKFLLVGDSDVGKQEILSTLENAASDMPFCAGPVHKVTTLLVDGRRVRLQLWDTSGQGRFCTILRSYSRGAQGILLVYDLTNKWSFDGIDRWRREVEEARYISPFFHAPGVPKVLVGNRLHLEFKRAVSVAQAEAYADRHGMAFFEISPLCNYNVAESLAELTRRALRRNGMERLWRTNRVLSLQELCCRSIVSQTSVYTIDRLPLPPTLHSQLRSYALSSGCARHHPNHHHEMKMAIKKSRLSHVHAKLTCVIS</sequence>
<evidence type="ECO:0000256" key="8">
    <source>
        <dbReference type="ARBA" id="ARBA00023289"/>
    </source>
</evidence>
<protein>
    <recommendedName>
        <fullName evidence="9">SOCS box domain-containing protein</fullName>
    </recommendedName>
</protein>
<keyword evidence="5" id="KW-0460">Magnesium</keyword>
<keyword evidence="3" id="KW-0479">Metal-binding</keyword>
<feature type="domain" description="SOCS box" evidence="9">
    <location>
        <begin position="259"/>
        <end position="305"/>
    </location>
</feature>
<evidence type="ECO:0000256" key="6">
    <source>
        <dbReference type="ARBA" id="ARBA00023134"/>
    </source>
</evidence>
<reference evidence="10" key="1">
    <citation type="submission" date="2021-11" db="EMBL/GenBank/DDBJ databases">
        <authorList>
            <person name="Schell T."/>
        </authorList>
    </citation>
    <scope>NUCLEOTIDE SEQUENCE</scope>
    <source>
        <strain evidence="10">M5</strain>
    </source>
</reference>
<evidence type="ECO:0000256" key="3">
    <source>
        <dbReference type="ARBA" id="ARBA00022723"/>
    </source>
</evidence>
<comment type="cofactor">
    <cofactor evidence="1">
        <name>Mg(2+)</name>
        <dbReference type="ChEBI" id="CHEBI:18420"/>
    </cofactor>
</comment>
<dbReference type="EMBL" id="CAKKLH010000235">
    <property type="protein sequence ID" value="CAH0106805.1"/>
    <property type="molecule type" value="Genomic_DNA"/>
</dbReference>
<dbReference type="InterPro" id="IPR027417">
    <property type="entry name" value="P-loop_NTPase"/>
</dbReference>
<dbReference type="PROSITE" id="PS51419">
    <property type="entry name" value="RAB"/>
    <property type="match status" value="1"/>
</dbReference>
<accession>A0A8J2RRQ7</accession>
<dbReference type="InterPro" id="IPR001496">
    <property type="entry name" value="SOCS_box"/>
</dbReference>
<dbReference type="InterPro" id="IPR050305">
    <property type="entry name" value="Small_GTPase_Rab"/>
</dbReference>